<evidence type="ECO:0000313" key="4">
    <source>
        <dbReference type="Proteomes" id="UP000666369"/>
    </source>
</evidence>
<dbReference type="GO" id="GO:0016746">
    <property type="term" value="F:acyltransferase activity"/>
    <property type="evidence" value="ECO:0007669"/>
    <property type="project" value="UniProtKB-KW"/>
</dbReference>
<organism evidence="3 4">
    <name type="scientific">Duganella aceris</name>
    <dbReference type="NCBI Taxonomy" id="2703883"/>
    <lineage>
        <taxon>Bacteria</taxon>
        <taxon>Pseudomonadati</taxon>
        <taxon>Pseudomonadota</taxon>
        <taxon>Betaproteobacteria</taxon>
        <taxon>Burkholderiales</taxon>
        <taxon>Oxalobacteraceae</taxon>
        <taxon>Telluria group</taxon>
        <taxon>Duganella</taxon>
    </lineage>
</organism>
<dbReference type="PANTHER" id="PTHR37312">
    <property type="entry name" value="MEMBRANE-BOUND ACYLTRANSFERASE YKRP-RELATED"/>
    <property type="match status" value="1"/>
</dbReference>
<reference evidence="4" key="2">
    <citation type="submission" date="2023-07" db="EMBL/GenBank/DDBJ databases">
        <title>Duganella aceri sp. nov., isolated from tree sap.</title>
        <authorList>
            <person name="Kim I.S."/>
        </authorList>
    </citation>
    <scope>NUCLEOTIDE SEQUENCE [LARGE SCALE GENOMIC DNA]</scope>
    <source>
        <strain evidence="4">SAP-35</strain>
    </source>
</reference>
<dbReference type="Proteomes" id="UP000666369">
    <property type="component" value="Unassembled WGS sequence"/>
</dbReference>
<evidence type="ECO:0000256" key="1">
    <source>
        <dbReference type="SAM" id="Phobius"/>
    </source>
</evidence>
<feature type="domain" description="Acyltransferase 3" evidence="2">
    <location>
        <begin position="7"/>
        <end position="299"/>
    </location>
</feature>
<keyword evidence="3" id="KW-0808">Transferase</keyword>
<feature type="transmembrane region" description="Helical" evidence="1">
    <location>
        <begin position="74"/>
        <end position="92"/>
    </location>
</feature>
<keyword evidence="3" id="KW-0012">Acyltransferase</keyword>
<dbReference type="Pfam" id="PF01757">
    <property type="entry name" value="Acyl_transf_3"/>
    <property type="match status" value="1"/>
</dbReference>
<keyword evidence="1" id="KW-0812">Transmembrane</keyword>
<feature type="transmembrane region" description="Helical" evidence="1">
    <location>
        <begin position="141"/>
        <end position="157"/>
    </location>
</feature>
<keyword evidence="1" id="KW-1133">Transmembrane helix</keyword>
<dbReference type="InterPro" id="IPR002656">
    <property type="entry name" value="Acyl_transf_3_dom"/>
</dbReference>
<evidence type="ECO:0000259" key="2">
    <source>
        <dbReference type="Pfam" id="PF01757"/>
    </source>
</evidence>
<feature type="transmembrane region" description="Helical" evidence="1">
    <location>
        <begin position="163"/>
        <end position="184"/>
    </location>
</feature>
<dbReference type="InterPro" id="IPR052734">
    <property type="entry name" value="Nod_factor_acetyltransferase"/>
</dbReference>
<keyword evidence="4" id="KW-1185">Reference proteome</keyword>
<sequence>MRERLWDTARGIGIVLVVYGHMLRGLMDGGMVRGMDALVFSDFAIYTFHMPLFFILAGMNAAKGLSRPNFLKSKIPSIVYPYLLWSLIQGTIQLSMQGTTNHSFTLQQLLSILWMPVFQFWFLYAIMLCHVFAWVTTADRLKLGIFALAAYPVGLYMTGPVAIIGVAMNFFIFYTAGVFLGPYLKEIVERMANPRGLLMTAIGLTIAIFVASRVGTYRAPSALSAAFLGSLLVLQLARLLPEGGMLRMVELLGQASMPIYLMHIMGTAGARIFLLKLHITNVGIHLVFGVLCGLLLPLLAFYLSYLTRKEHWFGFGGGEQAFGGFGAARVGKNVS</sequence>
<name>A0ABX0FT05_9BURK</name>
<feature type="transmembrane region" description="Helical" evidence="1">
    <location>
        <begin position="43"/>
        <end position="62"/>
    </location>
</feature>
<dbReference type="PANTHER" id="PTHR37312:SF1">
    <property type="entry name" value="MEMBRANE-BOUND ACYLTRANSFERASE YKRP-RELATED"/>
    <property type="match status" value="1"/>
</dbReference>
<dbReference type="RefSeq" id="WP_166107932.1">
    <property type="nucleotide sequence ID" value="NZ_JAADJT010000014.1"/>
</dbReference>
<evidence type="ECO:0000313" key="3">
    <source>
        <dbReference type="EMBL" id="NGZ87821.1"/>
    </source>
</evidence>
<feature type="transmembrane region" description="Helical" evidence="1">
    <location>
        <begin position="221"/>
        <end position="240"/>
    </location>
</feature>
<feature type="transmembrane region" description="Helical" evidence="1">
    <location>
        <begin position="285"/>
        <end position="305"/>
    </location>
</feature>
<feature type="transmembrane region" description="Helical" evidence="1">
    <location>
        <begin position="260"/>
        <end position="279"/>
    </location>
</feature>
<protein>
    <submittedName>
        <fullName evidence="3">Acyltransferase</fullName>
    </submittedName>
</protein>
<feature type="transmembrane region" description="Helical" evidence="1">
    <location>
        <begin position="112"/>
        <end position="134"/>
    </location>
</feature>
<gene>
    <name evidence="3" type="ORF">GW587_26620</name>
</gene>
<dbReference type="EMBL" id="JAADJT010000014">
    <property type="protein sequence ID" value="NGZ87821.1"/>
    <property type="molecule type" value="Genomic_DNA"/>
</dbReference>
<keyword evidence="1" id="KW-0472">Membrane</keyword>
<feature type="transmembrane region" description="Helical" evidence="1">
    <location>
        <begin position="196"/>
        <end position="215"/>
    </location>
</feature>
<accession>A0ABX0FT05</accession>
<proteinExistence type="predicted"/>
<reference evidence="3 4" key="1">
    <citation type="submission" date="2020-01" db="EMBL/GenBank/DDBJ databases">
        <authorList>
            <person name="Lee S.D."/>
        </authorList>
    </citation>
    <scope>NUCLEOTIDE SEQUENCE [LARGE SCALE GENOMIC DNA]</scope>
    <source>
        <strain evidence="3 4">SAP-35</strain>
    </source>
</reference>
<comment type="caution">
    <text evidence="3">The sequence shown here is derived from an EMBL/GenBank/DDBJ whole genome shotgun (WGS) entry which is preliminary data.</text>
</comment>
<feature type="transmembrane region" description="Helical" evidence="1">
    <location>
        <begin position="12"/>
        <end position="31"/>
    </location>
</feature>